<evidence type="ECO:0000256" key="5">
    <source>
        <dbReference type="ARBA" id="ARBA00022723"/>
    </source>
</evidence>
<dbReference type="STRING" id="69004.A0A182QMZ5"/>
<dbReference type="PANTHER" id="PTHR13680">
    <property type="entry name" value="CDGSH IRON-SULFUR DOMAIN-CONTAINING PROTEIN 1"/>
    <property type="match status" value="1"/>
</dbReference>
<dbReference type="InterPro" id="IPR018967">
    <property type="entry name" value="FeS-contain_CDGSH-typ"/>
</dbReference>
<sequence length="132" mass="14591">MQLLSGLVKTTVPNYLSGLPIPDSIGGWFRLGFKDWLSLVPPTAAVAGVVYMSYLAFCPEARPKPSGRANNKIRLEEPKVVDMIDIEDIAEKAAFCRCWKSKNWPYCDGSHGAHNKECGDNLGPVVVQRKKN</sequence>
<organism evidence="12 13">
    <name type="scientific">Anopheles farauti</name>
    <dbReference type="NCBI Taxonomy" id="69004"/>
    <lineage>
        <taxon>Eukaryota</taxon>
        <taxon>Metazoa</taxon>
        <taxon>Ecdysozoa</taxon>
        <taxon>Arthropoda</taxon>
        <taxon>Hexapoda</taxon>
        <taxon>Insecta</taxon>
        <taxon>Pterygota</taxon>
        <taxon>Neoptera</taxon>
        <taxon>Endopterygota</taxon>
        <taxon>Diptera</taxon>
        <taxon>Nematocera</taxon>
        <taxon>Culicoidea</taxon>
        <taxon>Culicidae</taxon>
        <taxon>Anophelinae</taxon>
        <taxon>Anopheles</taxon>
    </lineage>
</organism>
<keyword evidence="10" id="KW-0256">Endoplasmic reticulum</keyword>
<dbReference type="AlphaFoldDB" id="A0A182QMZ5"/>
<dbReference type="InterPro" id="IPR045131">
    <property type="entry name" value="CISD1/2"/>
</dbReference>
<keyword evidence="7 10" id="KW-0408">Iron</keyword>
<evidence type="ECO:0000256" key="8">
    <source>
        <dbReference type="ARBA" id="ARBA00023014"/>
    </source>
</evidence>
<dbReference type="Pfam" id="PF10660">
    <property type="entry name" value="MitoNEET_N"/>
    <property type="match status" value="1"/>
</dbReference>
<name>A0A182QMZ5_9DIPT</name>
<evidence type="ECO:0000256" key="4">
    <source>
        <dbReference type="ARBA" id="ARBA00022714"/>
    </source>
</evidence>
<keyword evidence="8 10" id="KW-0411">Iron-sulfur</keyword>
<dbReference type="GO" id="GO:0010506">
    <property type="term" value="P:regulation of autophagy"/>
    <property type="evidence" value="ECO:0007669"/>
    <property type="project" value="UniProtKB-UniRule"/>
</dbReference>
<dbReference type="EnsemblMetazoa" id="AFAF013448-RA">
    <property type="protein sequence ID" value="AFAF013448-PA"/>
    <property type="gene ID" value="AFAF013448"/>
</dbReference>
<accession>A0A182QMZ5</accession>
<keyword evidence="9 10" id="KW-0472">Membrane</keyword>
<keyword evidence="4 10" id="KW-0001">2Fe-2S</keyword>
<dbReference type="Gene3D" id="3.40.5.90">
    <property type="entry name" value="CDGSH iron-sulfur domain, mitoNEET-type"/>
    <property type="match status" value="1"/>
</dbReference>
<evidence type="ECO:0000256" key="1">
    <source>
        <dbReference type="ARBA" id="ARBA00004389"/>
    </source>
</evidence>
<keyword evidence="3 10" id="KW-0812">Transmembrane</keyword>
<reference evidence="12" key="2">
    <citation type="submission" date="2020-05" db="UniProtKB">
        <authorList>
            <consortium name="EnsemblMetazoa"/>
        </authorList>
    </citation>
    <scope>IDENTIFICATION</scope>
    <source>
        <strain evidence="12">FAR1</strain>
    </source>
</reference>
<evidence type="ECO:0000259" key="11">
    <source>
        <dbReference type="SMART" id="SM00704"/>
    </source>
</evidence>
<keyword evidence="6 10" id="KW-1133">Transmembrane helix</keyword>
<evidence type="ECO:0000313" key="13">
    <source>
        <dbReference type="Proteomes" id="UP000075886"/>
    </source>
</evidence>
<dbReference type="GO" id="GO:0051537">
    <property type="term" value="F:2 iron, 2 sulfur cluster binding"/>
    <property type="evidence" value="ECO:0007669"/>
    <property type="project" value="UniProtKB-UniRule"/>
</dbReference>
<protein>
    <recommendedName>
        <fullName evidence="10">CDGSH iron-sulfur domain-containing protein 2 homologue</fullName>
    </recommendedName>
</protein>
<comment type="subcellular location">
    <subcellularLocation>
        <location evidence="1 10">Endoplasmic reticulum membrane</location>
        <topology evidence="1 10">Single-pass membrane protein</topology>
    </subcellularLocation>
</comment>
<comment type="similarity">
    <text evidence="2 10">Belongs to the CISD protein family. CISD2 subfamily.</text>
</comment>
<proteinExistence type="inferred from homology"/>
<evidence type="ECO:0000313" key="12">
    <source>
        <dbReference type="EnsemblMetazoa" id="AFAF013448-PA"/>
    </source>
</evidence>
<evidence type="ECO:0000256" key="10">
    <source>
        <dbReference type="RuleBase" id="RU369084"/>
    </source>
</evidence>
<evidence type="ECO:0000256" key="6">
    <source>
        <dbReference type="ARBA" id="ARBA00022989"/>
    </source>
</evidence>
<evidence type="ECO:0000256" key="2">
    <source>
        <dbReference type="ARBA" id="ARBA00008624"/>
    </source>
</evidence>
<keyword evidence="13" id="KW-1185">Reference proteome</keyword>
<comment type="cofactor">
    <cofactor evidence="10">
        <name>[2Fe-2S] cluster</name>
        <dbReference type="ChEBI" id="CHEBI:190135"/>
    </cofactor>
    <text evidence="10">Binds 1 [2Fe-2S] cluster.</text>
</comment>
<dbReference type="EMBL" id="AXCN02001612">
    <property type="status" value="NOT_ANNOTATED_CDS"/>
    <property type="molecule type" value="Genomic_DNA"/>
</dbReference>
<keyword evidence="5 10" id="KW-0479">Metal-binding</keyword>
<dbReference type="Pfam" id="PF09360">
    <property type="entry name" value="zf-CDGSH"/>
    <property type="match status" value="1"/>
</dbReference>
<dbReference type="GO" id="GO:0046872">
    <property type="term" value="F:metal ion binding"/>
    <property type="evidence" value="ECO:0007669"/>
    <property type="project" value="UniProtKB-UniRule"/>
</dbReference>
<feature type="transmembrane region" description="Helical" evidence="10">
    <location>
        <begin position="36"/>
        <end position="57"/>
    </location>
</feature>
<dbReference type="PANTHER" id="PTHR13680:SF5">
    <property type="entry name" value="CDGSH IRON-SULFUR DOMAIN-CONTAINING PROTEIN 1"/>
    <property type="match status" value="1"/>
</dbReference>
<dbReference type="InterPro" id="IPR019610">
    <property type="entry name" value="FeS-contain_mitoNEET_N"/>
</dbReference>
<feature type="domain" description="Iron-binding zinc finger CDGSH type" evidence="11">
    <location>
        <begin position="79"/>
        <end position="117"/>
    </location>
</feature>
<evidence type="ECO:0000256" key="3">
    <source>
        <dbReference type="ARBA" id="ARBA00022692"/>
    </source>
</evidence>
<evidence type="ECO:0000256" key="9">
    <source>
        <dbReference type="ARBA" id="ARBA00023136"/>
    </source>
</evidence>
<dbReference type="GO" id="GO:0005789">
    <property type="term" value="C:endoplasmic reticulum membrane"/>
    <property type="evidence" value="ECO:0007669"/>
    <property type="project" value="UniProtKB-SubCell"/>
</dbReference>
<evidence type="ECO:0000256" key="7">
    <source>
        <dbReference type="ARBA" id="ARBA00023004"/>
    </source>
</evidence>
<dbReference type="VEuPathDB" id="VectorBase:AFAF013448"/>
<dbReference type="InterPro" id="IPR042216">
    <property type="entry name" value="MitoNEET_CISD"/>
</dbReference>
<dbReference type="SMART" id="SM00704">
    <property type="entry name" value="ZnF_CDGSH"/>
    <property type="match status" value="1"/>
</dbReference>
<reference evidence="13" key="1">
    <citation type="submission" date="2014-01" db="EMBL/GenBank/DDBJ databases">
        <title>The Genome Sequence of Anopheles farauti FAR1 (V2).</title>
        <authorList>
            <consortium name="The Broad Institute Genomics Platform"/>
            <person name="Neafsey D.E."/>
            <person name="Besansky N."/>
            <person name="Howell P."/>
            <person name="Walton C."/>
            <person name="Young S.K."/>
            <person name="Zeng Q."/>
            <person name="Gargeya S."/>
            <person name="Fitzgerald M."/>
            <person name="Haas B."/>
            <person name="Abouelleil A."/>
            <person name="Allen A.W."/>
            <person name="Alvarado L."/>
            <person name="Arachchi H.M."/>
            <person name="Berlin A.M."/>
            <person name="Chapman S.B."/>
            <person name="Gainer-Dewar J."/>
            <person name="Goldberg J."/>
            <person name="Griggs A."/>
            <person name="Gujja S."/>
            <person name="Hansen M."/>
            <person name="Howarth C."/>
            <person name="Imamovic A."/>
            <person name="Ireland A."/>
            <person name="Larimer J."/>
            <person name="McCowan C."/>
            <person name="Murphy C."/>
            <person name="Pearson M."/>
            <person name="Poon T.W."/>
            <person name="Priest M."/>
            <person name="Roberts A."/>
            <person name="Saif S."/>
            <person name="Shea T."/>
            <person name="Sisk P."/>
            <person name="Sykes S."/>
            <person name="Wortman J."/>
            <person name="Nusbaum C."/>
            <person name="Birren B."/>
        </authorList>
    </citation>
    <scope>NUCLEOTIDE SEQUENCE [LARGE SCALE GENOMIC DNA]</scope>
    <source>
        <strain evidence="13">FAR1</strain>
    </source>
</reference>
<dbReference type="Proteomes" id="UP000075886">
    <property type="component" value="Unassembled WGS sequence"/>
</dbReference>
<dbReference type="GO" id="GO:0005741">
    <property type="term" value="C:mitochondrial outer membrane"/>
    <property type="evidence" value="ECO:0007669"/>
    <property type="project" value="TreeGrafter"/>
</dbReference>